<keyword evidence="1" id="KW-0808">Transferase</keyword>
<dbReference type="PANTHER" id="PTHR43864">
    <property type="entry name" value="HYPOXANTHINE/GUANINE PHOSPHORIBOSYLTRANSFERASE"/>
    <property type="match status" value="1"/>
</dbReference>
<dbReference type="EMBL" id="AP027732">
    <property type="protein sequence ID" value="BDZ49429.1"/>
    <property type="molecule type" value="Genomic_DNA"/>
</dbReference>
<name>A0ABM8GMJ6_9MICO</name>
<dbReference type="RefSeq" id="WP_286346225.1">
    <property type="nucleotide sequence ID" value="NZ_AP027732.1"/>
</dbReference>
<dbReference type="Gene3D" id="3.40.50.2020">
    <property type="match status" value="1"/>
</dbReference>
<dbReference type="SUPFAM" id="SSF53271">
    <property type="entry name" value="PRTase-like"/>
    <property type="match status" value="1"/>
</dbReference>
<evidence type="ECO:0000313" key="4">
    <source>
        <dbReference type="EMBL" id="BDZ49429.1"/>
    </source>
</evidence>
<keyword evidence="5" id="KW-1185">Reference proteome</keyword>
<dbReference type="InterPro" id="IPR029057">
    <property type="entry name" value="PRTase-like"/>
</dbReference>
<keyword evidence="2" id="KW-0660">Purine salvage</keyword>
<dbReference type="InterPro" id="IPR000836">
    <property type="entry name" value="PRTase_dom"/>
</dbReference>
<evidence type="ECO:0000313" key="5">
    <source>
        <dbReference type="Proteomes" id="UP001321486"/>
    </source>
</evidence>
<accession>A0ABM8GMJ6</accession>
<evidence type="ECO:0000256" key="2">
    <source>
        <dbReference type="ARBA" id="ARBA00022726"/>
    </source>
</evidence>
<sequence length="180" mass="20036">MSELRDRLKASFRWVGDRTDPDYRADVTGWWRDASILQEIGGALADLHIGSRPTVVLGTQSRGSLLGVLTANALSVGFVEVRKDPFRAADSDSWWKTSTAPDYRDRHLDLGLRRSLLQSGDRVLFVDDWIATGAQAEATWRLVDMSGAAWVGASVVVDGLEKSTVRRHLNLRSIIHIHDL</sequence>
<dbReference type="Pfam" id="PF00156">
    <property type="entry name" value="Pribosyltran"/>
    <property type="match status" value="1"/>
</dbReference>
<dbReference type="PANTHER" id="PTHR43864:SF1">
    <property type="entry name" value="XANTHINE PHOSPHORIBOSYLTRANSFERASE"/>
    <property type="match status" value="1"/>
</dbReference>
<evidence type="ECO:0000256" key="1">
    <source>
        <dbReference type="ARBA" id="ARBA00022679"/>
    </source>
</evidence>
<reference evidence="5" key="1">
    <citation type="journal article" date="2019" name="Int. J. Syst. Evol. Microbiol.">
        <title>The Global Catalogue of Microorganisms (GCM) 10K type strain sequencing project: providing services to taxonomists for standard genome sequencing and annotation.</title>
        <authorList>
            <consortium name="The Broad Institute Genomics Platform"/>
            <consortium name="The Broad Institute Genome Sequencing Center for Infectious Disease"/>
            <person name="Wu L."/>
            <person name="Ma J."/>
        </authorList>
    </citation>
    <scope>NUCLEOTIDE SEQUENCE [LARGE SCALE GENOMIC DNA]</scope>
    <source>
        <strain evidence="5">NBRC 108728</strain>
    </source>
</reference>
<organism evidence="4 5">
    <name type="scientific">Frondihabitans sucicola</name>
    <dbReference type="NCBI Taxonomy" id="1268041"/>
    <lineage>
        <taxon>Bacteria</taxon>
        <taxon>Bacillati</taxon>
        <taxon>Actinomycetota</taxon>
        <taxon>Actinomycetes</taxon>
        <taxon>Micrococcales</taxon>
        <taxon>Microbacteriaceae</taxon>
        <taxon>Frondihabitans</taxon>
    </lineage>
</organism>
<gene>
    <name evidence="4" type="primary">apt_1</name>
    <name evidence="4" type="ORF">GCM10025867_16700</name>
</gene>
<dbReference type="CDD" id="cd06223">
    <property type="entry name" value="PRTases_typeI"/>
    <property type="match status" value="1"/>
</dbReference>
<keyword evidence="4" id="KW-0328">Glycosyltransferase</keyword>
<evidence type="ECO:0000259" key="3">
    <source>
        <dbReference type="Pfam" id="PF00156"/>
    </source>
</evidence>
<dbReference type="InterPro" id="IPR050118">
    <property type="entry name" value="Pur/Pyrimidine_PRTase"/>
</dbReference>
<proteinExistence type="predicted"/>
<feature type="domain" description="Phosphoribosyltransferase" evidence="3">
    <location>
        <begin position="36"/>
        <end position="168"/>
    </location>
</feature>
<dbReference type="GO" id="GO:0016757">
    <property type="term" value="F:glycosyltransferase activity"/>
    <property type="evidence" value="ECO:0007669"/>
    <property type="project" value="UniProtKB-KW"/>
</dbReference>
<protein>
    <submittedName>
        <fullName evidence="4">Adenine phosphoribosyltransferase</fullName>
    </submittedName>
</protein>
<dbReference type="Proteomes" id="UP001321486">
    <property type="component" value="Chromosome"/>
</dbReference>